<dbReference type="InterPro" id="IPR009492">
    <property type="entry name" value="TniQ"/>
</dbReference>
<dbReference type="Proteomes" id="UP001055658">
    <property type="component" value="Chromosome"/>
</dbReference>
<reference evidence="2" key="1">
    <citation type="submission" date="2022-02" db="EMBL/GenBank/DDBJ databases">
        <title>Coral-associated bacteria.</title>
        <authorList>
            <person name="Tang K."/>
            <person name="Wang X."/>
        </authorList>
    </citation>
    <scope>NUCLEOTIDE SEQUENCE</scope>
    <source>
        <strain evidence="2">SCSIO 43006</strain>
    </source>
</reference>
<evidence type="ECO:0000259" key="1">
    <source>
        <dbReference type="Pfam" id="PF06527"/>
    </source>
</evidence>
<gene>
    <name evidence="2" type="ORF">MJO52_19040</name>
</gene>
<proteinExistence type="predicted"/>
<organism evidence="2 3">
    <name type="scientific">Microbulbifer variabilis</name>
    <dbReference type="NCBI Taxonomy" id="266805"/>
    <lineage>
        <taxon>Bacteria</taxon>
        <taxon>Pseudomonadati</taxon>
        <taxon>Pseudomonadota</taxon>
        <taxon>Gammaproteobacteria</taxon>
        <taxon>Cellvibrionales</taxon>
        <taxon>Microbulbiferaceae</taxon>
        <taxon>Microbulbifer</taxon>
    </lineage>
</organism>
<feature type="domain" description="TniQ" evidence="1">
    <location>
        <begin position="5"/>
        <end position="126"/>
    </location>
</feature>
<name>A0ABY4VE44_9GAMM</name>
<keyword evidence="3" id="KW-1185">Reference proteome</keyword>
<dbReference type="Pfam" id="PF06527">
    <property type="entry name" value="TniQ"/>
    <property type="match status" value="1"/>
</dbReference>
<accession>A0ABY4VE44</accession>
<sequence length="490" mass="56219">MLLSRPFIQPEECLVSYLVRLSEQNGFNHVGNFLHYAGLKWKNNRAPIYQVLTGKFNVSSLLIDLGLSECQSKLTPIYSSFRKIIDTSSVIVKLPKVCPDCLEELGYCKYQWALLPVVVCSKHQKMLVDVSSTSGKRLSWYRHQLNRFDGEVNCIKPNASSVKPSLIEQSVYIESLISGVQSNRSIPVVLRGMSLREVLSLIHFIAHYQVRLVGNSFQPLAMKNQELGQLYKGVWDTLKAWPDSFYAMLEQYIDRPMSDKGQSGLNKHFRDLYERLHRQKENQGIARIKAEFDNFIEEYWPYALDPERITRIKLSSRTRNIISKKEAANILGSRIVRIDKLVQQGRLMQVFFQGKVYYKRNQVESLASEVSSNWTMVEACKALELTRYQLKQLLDAGIIPVLQKPGSLNRDWVINKSQCISFVEDLKKKSRQTEPPLGTTSMGGIQRIGYSIVELIFAMQRGDVEYSVSSEVKNHTSLKQFIAFKVNKIN</sequence>
<protein>
    <submittedName>
        <fullName evidence="2">TniQ family protein</fullName>
    </submittedName>
</protein>
<dbReference type="RefSeq" id="WP_252083538.1">
    <property type="nucleotide sequence ID" value="NZ_CP092418.1"/>
</dbReference>
<evidence type="ECO:0000313" key="2">
    <source>
        <dbReference type="EMBL" id="USD21135.1"/>
    </source>
</evidence>
<dbReference type="EMBL" id="CP092418">
    <property type="protein sequence ID" value="USD21135.1"/>
    <property type="molecule type" value="Genomic_DNA"/>
</dbReference>
<evidence type="ECO:0000313" key="3">
    <source>
        <dbReference type="Proteomes" id="UP001055658"/>
    </source>
</evidence>